<evidence type="ECO:0000256" key="1">
    <source>
        <dbReference type="SAM" id="MobiDB-lite"/>
    </source>
</evidence>
<organism evidence="2 3">
    <name type="scientific">Eumeta variegata</name>
    <name type="common">Bagworm moth</name>
    <name type="synonym">Eumeta japonica</name>
    <dbReference type="NCBI Taxonomy" id="151549"/>
    <lineage>
        <taxon>Eukaryota</taxon>
        <taxon>Metazoa</taxon>
        <taxon>Ecdysozoa</taxon>
        <taxon>Arthropoda</taxon>
        <taxon>Hexapoda</taxon>
        <taxon>Insecta</taxon>
        <taxon>Pterygota</taxon>
        <taxon>Neoptera</taxon>
        <taxon>Endopterygota</taxon>
        <taxon>Lepidoptera</taxon>
        <taxon>Glossata</taxon>
        <taxon>Ditrysia</taxon>
        <taxon>Tineoidea</taxon>
        <taxon>Psychidae</taxon>
        <taxon>Oiketicinae</taxon>
        <taxon>Eumeta</taxon>
    </lineage>
</organism>
<sequence length="228" mass="25925">MDIVEKEVKATRNILGFYDVPETLEQIRKAVEQPQKRTYSQVAATPPAAPAKKTPLPQRGSAHTIVVTSQETADTADHVIEKIRRAVDARKMEVCVDRLRKTKDQKVVISCPTEKDIERMNGQLKEKGLKIKEATRKLPLVVIRDILKENTDEDIVNSLKRQNKHATADLDWGSIEVRVKFRRRARNDRECHPVLEVSPELCVDSSTWLCMGCKGAQWDQSPYSARNV</sequence>
<name>A0A4C1ZS58_EUMVA</name>
<accession>A0A4C1ZS58</accession>
<feature type="compositionally biased region" description="Low complexity" evidence="1">
    <location>
        <begin position="43"/>
        <end position="57"/>
    </location>
</feature>
<evidence type="ECO:0000313" key="3">
    <source>
        <dbReference type="Proteomes" id="UP000299102"/>
    </source>
</evidence>
<comment type="caution">
    <text evidence="2">The sequence shown here is derived from an EMBL/GenBank/DDBJ whole genome shotgun (WGS) entry which is preliminary data.</text>
</comment>
<dbReference type="EMBL" id="BGZK01002112">
    <property type="protein sequence ID" value="GBP90790.1"/>
    <property type="molecule type" value="Genomic_DNA"/>
</dbReference>
<gene>
    <name evidence="2" type="ORF">EVAR_102472_1</name>
</gene>
<dbReference type="OrthoDB" id="10022108at2759"/>
<proteinExistence type="predicted"/>
<feature type="region of interest" description="Disordered" evidence="1">
    <location>
        <begin position="35"/>
        <end position="59"/>
    </location>
</feature>
<protein>
    <submittedName>
        <fullName evidence="2">Uncharacterized protein</fullName>
    </submittedName>
</protein>
<evidence type="ECO:0000313" key="2">
    <source>
        <dbReference type="EMBL" id="GBP90790.1"/>
    </source>
</evidence>
<dbReference type="Proteomes" id="UP000299102">
    <property type="component" value="Unassembled WGS sequence"/>
</dbReference>
<reference evidence="2 3" key="1">
    <citation type="journal article" date="2019" name="Commun. Biol.">
        <title>The bagworm genome reveals a unique fibroin gene that provides high tensile strength.</title>
        <authorList>
            <person name="Kono N."/>
            <person name="Nakamura H."/>
            <person name="Ohtoshi R."/>
            <person name="Tomita M."/>
            <person name="Numata K."/>
            <person name="Arakawa K."/>
        </authorList>
    </citation>
    <scope>NUCLEOTIDE SEQUENCE [LARGE SCALE GENOMIC DNA]</scope>
</reference>
<keyword evidence="3" id="KW-1185">Reference proteome</keyword>
<dbReference type="AlphaFoldDB" id="A0A4C1ZS58"/>